<evidence type="ECO:0000313" key="6">
    <source>
        <dbReference type="EMBL" id="GAC47782.1"/>
    </source>
</evidence>
<evidence type="ECO:0000256" key="4">
    <source>
        <dbReference type="ARBA" id="ARBA00023163"/>
    </source>
</evidence>
<reference evidence="6 7" key="1">
    <citation type="submission" date="2012-12" db="EMBL/GenBank/DDBJ databases">
        <title>Whole genome shotgun sequence of Gordonia aichiensis NBRC 108223.</title>
        <authorList>
            <person name="Isaki-Nakamura S."/>
            <person name="Hosoyama A."/>
            <person name="Tsuchikane K."/>
            <person name="Ando Y."/>
            <person name="Baba S."/>
            <person name="Ohji S."/>
            <person name="Hamada M."/>
            <person name="Tamura T."/>
            <person name="Yamazoe A."/>
            <person name="Yamazaki S."/>
            <person name="Fujita N."/>
        </authorList>
    </citation>
    <scope>NUCLEOTIDE SEQUENCE [LARGE SCALE GENOMIC DNA]</scope>
    <source>
        <strain evidence="6 7">NBRC 108223</strain>
    </source>
</reference>
<dbReference type="InterPro" id="IPR036390">
    <property type="entry name" value="WH_DNA-bd_sf"/>
</dbReference>
<name>L7KII7_9ACTN</name>
<keyword evidence="4" id="KW-0804">Transcription</keyword>
<dbReference type="AlphaFoldDB" id="L7KII7"/>
<dbReference type="OrthoDB" id="8717159at2"/>
<gene>
    <name evidence="6" type="ORF">GOACH_04_01780</name>
</gene>
<keyword evidence="3" id="KW-0238">DNA-binding</keyword>
<dbReference type="Proteomes" id="UP000010988">
    <property type="component" value="Unassembled WGS sequence"/>
</dbReference>
<dbReference type="eggNOG" id="COG0583">
    <property type="taxonomic scope" value="Bacteria"/>
</dbReference>
<dbReference type="SUPFAM" id="SSF53850">
    <property type="entry name" value="Periplasmic binding protein-like II"/>
    <property type="match status" value="1"/>
</dbReference>
<evidence type="ECO:0000256" key="3">
    <source>
        <dbReference type="ARBA" id="ARBA00023125"/>
    </source>
</evidence>
<dbReference type="SUPFAM" id="SSF46785">
    <property type="entry name" value="Winged helix' DNA-binding domain"/>
    <property type="match status" value="1"/>
</dbReference>
<keyword evidence="2" id="KW-0805">Transcription regulation</keyword>
<dbReference type="RefSeq" id="WP_005171810.1">
    <property type="nucleotide sequence ID" value="NZ_BANR01000004.1"/>
</dbReference>
<comment type="similarity">
    <text evidence="1">Belongs to the LysR transcriptional regulatory family.</text>
</comment>
<dbReference type="GO" id="GO:0003677">
    <property type="term" value="F:DNA binding"/>
    <property type="evidence" value="ECO:0007669"/>
    <property type="project" value="UniProtKB-KW"/>
</dbReference>
<dbReference type="STRING" id="1220583.GOACH_04_01780"/>
<dbReference type="PRINTS" id="PR00039">
    <property type="entry name" value="HTHLYSR"/>
</dbReference>
<proteinExistence type="inferred from homology"/>
<evidence type="ECO:0000313" key="7">
    <source>
        <dbReference type="Proteomes" id="UP000010988"/>
    </source>
</evidence>
<dbReference type="Pfam" id="PF03466">
    <property type="entry name" value="LysR_substrate"/>
    <property type="match status" value="1"/>
</dbReference>
<dbReference type="Gene3D" id="1.10.10.10">
    <property type="entry name" value="Winged helix-like DNA-binding domain superfamily/Winged helix DNA-binding domain"/>
    <property type="match status" value="1"/>
</dbReference>
<dbReference type="PANTHER" id="PTHR30118">
    <property type="entry name" value="HTH-TYPE TRANSCRIPTIONAL REGULATOR LEUO-RELATED"/>
    <property type="match status" value="1"/>
</dbReference>
<protein>
    <submittedName>
        <fullName evidence="6">Putative LysR family transcriptional regulator</fullName>
    </submittedName>
</protein>
<evidence type="ECO:0000259" key="5">
    <source>
        <dbReference type="PROSITE" id="PS50931"/>
    </source>
</evidence>
<dbReference type="Gene3D" id="3.40.190.10">
    <property type="entry name" value="Periplasmic binding protein-like II"/>
    <property type="match status" value="2"/>
</dbReference>
<evidence type="ECO:0000256" key="1">
    <source>
        <dbReference type="ARBA" id="ARBA00009437"/>
    </source>
</evidence>
<dbReference type="Pfam" id="PF00126">
    <property type="entry name" value="HTH_1"/>
    <property type="match status" value="1"/>
</dbReference>
<dbReference type="EMBL" id="BANR01000004">
    <property type="protein sequence ID" value="GAC47782.1"/>
    <property type="molecule type" value="Genomic_DNA"/>
</dbReference>
<dbReference type="InterPro" id="IPR050389">
    <property type="entry name" value="LysR-type_TF"/>
</dbReference>
<dbReference type="PROSITE" id="PS50931">
    <property type="entry name" value="HTH_LYSR"/>
    <property type="match status" value="1"/>
</dbReference>
<dbReference type="InterPro" id="IPR000847">
    <property type="entry name" value="LysR_HTH_N"/>
</dbReference>
<dbReference type="InterPro" id="IPR036388">
    <property type="entry name" value="WH-like_DNA-bd_sf"/>
</dbReference>
<dbReference type="GO" id="GO:0003700">
    <property type="term" value="F:DNA-binding transcription factor activity"/>
    <property type="evidence" value="ECO:0007669"/>
    <property type="project" value="InterPro"/>
</dbReference>
<organism evidence="6 7">
    <name type="scientific">Gordonia aichiensis NBRC 108223</name>
    <dbReference type="NCBI Taxonomy" id="1220583"/>
    <lineage>
        <taxon>Bacteria</taxon>
        <taxon>Bacillati</taxon>
        <taxon>Actinomycetota</taxon>
        <taxon>Actinomycetes</taxon>
        <taxon>Mycobacteriales</taxon>
        <taxon>Gordoniaceae</taxon>
        <taxon>Gordonia</taxon>
    </lineage>
</organism>
<dbReference type="InterPro" id="IPR005119">
    <property type="entry name" value="LysR_subst-bd"/>
</dbReference>
<accession>L7KII7</accession>
<comment type="caution">
    <text evidence="6">The sequence shown here is derived from an EMBL/GenBank/DDBJ whole genome shotgun (WGS) entry which is preliminary data.</text>
</comment>
<keyword evidence="7" id="KW-1185">Reference proteome</keyword>
<sequence length="318" mass="34485">MPMDLNLARTFVTVHETRSVTVAADVLGVTQPTVSYSLAKLRRLLGDPLFVRAPGGLVPTAEAERLYRSVAYAVNSLDAAFVPRMPFDPESAPALTLSLSDLGEVTVLPLIVAELSERTTRFDLRVTAFELEAAADELIRGVTDVVIASPLLNSPRLDRTVLFSEGYVGMVAADHPRIAGRAPTHDDLVGERLVVVDGSTGHEEPRRAIAELELEQRIALRVTRFATLPYVVQSSDLVAIVPDLVAVLMAQSTPVSTFELPWPLGRVEVAAYTRRVPAASPVQRWFLDTVTASIERIPTAAPTLRTHVVPGRRSGLGE</sequence>
<dbReference type="PANTHER" id="PTHR30118:SF15">
    <property type="entry name" value="TRANSCRIPTIONAL REGULATORY PROTEIN"/>
    <property type="match status" value="1"/>
</dbReference>
<evidence type="ECO:0000256" key="2">
    <source>
        <dbReference type="ARBA" id="ARBA00023015"/>
    </source>
</evidence>
<feature type="domain" description="HTH lysR-type" evidence="5">
    <location>
        <begin position="3"/>
        <end position="60"/>
    </location>
</feature>